<feature type="region of interest" description="Disordered" evidence="5">
    <location>
        <begin position="925"/>
        <end position="947"/>
    </location>
</feature>
<dbReference type="PANTHER" id="PTHR13244">
    <property type="entry name" value="ZINC FINGER MYND DOMAIN CONTAINING PROTEIN 10"/>
    <property type="match status" value="1"/>
</dbReference>
<evidence type="ECO:0000259" key="6">
    <source>
        <dbReference type="PROSITE" id="PS50865"/>
    </source>
</evidence>
<evidence type="ECO:0000256" key="5">
    <source>
        <dbReference type="SAM" id="MobiDB-lite"/>
    </source>
</evidence>
<dbReference type="STRING" id="94643.A0A2A9MCN1"/>
<evidence type="ECO:0000313" key="7">
    <source>
        <dbReference type="EMBL" id="PFH34984.1"/>
    </source>
</evidence>
<dbReference type="PROSITE" id="PS01360">
    <property type="entry name" value="ZF_MYND_1"/>
    <property type="match status" value="1"/>
</dbReference>
<dbReference type="Gene3D" id="6.10.140.2220">
    <property type="match status" value="1"/>
</dbReference>
<evidence type="ECO:0000256" key="4">
    <source>
        <dbReference type="PROSITE-ProRule" id="PRU00134"/>
    </source>
</evidence>
<feature type="domain" description="MYND-type" evidence="6">
    <location>
        <begin position="1803"/>
        <end position="1839"/>
    </location>
</feature>
<keyword evidence="8" id="KW-1185">Reference proteome</keyword>
<feature type="compositionally biased region" description="Low complexity" evidence="5">
    <location>
        <begin position="497"/>
        <end position="507"/>
    </location>
</feature>
<feature type="compositionally biased region" description="Basic residues" evidence="5">
    <location>
        <begin position="927"/>
        <end position="938"/>
    </location>
</feature>
<feature type="region of interest" description="Disordered" evidence="5">
    <location>
        <begin position="1151"/>
        <end position="1187"/>
    </location>
</feature>
<feature type="region of interest" description="Disordered" evidence="5">
    <location>
        <begin position="1326"/>
        <end position="1345"/>
    </location>
</feature>
<dbReference type="OrthoDB" id="432970at2759"/>
<accession>A0A2A9MCN1</accession>
<keyword evidence="2 4" id="KW-0863">Zinc-finger</keyword>
<dbReference type="Proteomes" id="UP000224006">
    <property type="component" value="Chromosome V"/>
</dbReference>
<dbReference type="PROSITE" id="PS50865">
    <property type="entry name" value="ZF_MYND_2"/>
    <property type="match status" value="1"/>
</dbReference>
<feature type="region of interest" description="Disordered" evidence="5">
    <location>
        <begin position="494"/>
        <end position="525"/>
    </location>
</feature>
<evidence type="ECO:0000256" key="3">
    <source>
        <dbReference type="ARBA" id="ARBA00022833"/>
    </source>
</evidence>
<feature type="region of interest" description="Disordered" evidence="5">
    <location>
        <begin position="731"/>
        <end position="763"/>
    </location>
</feature>
<dbReference type="KEGG" id="bbes:BESB_058710"/>
<dbReference type="InterPro" id="IPR052298">
    <property type="entry name" value="ZMYND10"/>
</dbReference>
<keyword evidence="1" id="KW-0479">Metal-binding</keyword>
<dbReference type="GO" id="GO:0005737">
    <property type="term" value="C:cytoplasm"/>
    <property type="evidence" value="ECO:0007669"/>
    <property type="project" value="TreeGrafter"/>
</dbReference>
<evidence type="ECO:0000256" key="1">
    <source>
        <dbReference type="ARBA" id="ARBA00022723"/>
    </source>
</evidence>
<dbReference type="RefSeq" id="XP_029218993.1">
    <property type="nucleotide sequence ID" value="XM_029364285.1"/>
</dbReference>
<feature type="region of interest" description="Disordered" evidence="5">
    <location>
        <begin position="645"/>
        <end position="673"/>
    </location>
</feature>
<feature type="region of interest" description="Disordered" evidence="5">
    <location>
        <begin position="1200"/>
        <end position="1221"/>
    </location>
</feature>
<feature type="region of interest" description="Disordered" evidence="5">
    <location>
        <begin position="1030"/>
        <end position="1050"/>
    </location>
</feature>
<feature type="compositionally biased region" description="Low complexity" evidence="5">
    <location>
        <begin position="1160"/>
        <end position="1171"/>
    </location>
</feature>
<evidence type="ECO:0000256" key="2">
    <source>
        <dbReference type="ARBA" id="ARBA00022771"/>
    </source>
</evidence>
<feature type="region of interest" description="Disordered" evidence="5">
    <location>
        <begin position="80"/>
        <end position="121"/>
    </location>
</feature>
<dbReference type="Pfam" id="PF01753">
    <property type="entry name" value="zf-MYND"/>
    <property type="match status" value="1"/>
</dbReference>
<dbReference type="GeneID" id="40310799"/>
<feature type="compositionally biased region" description="Low complexity" evidence="5">
    <location>
        <begin position="731"/>
        <end position="758"/>
    </location>
</feature>
<organism evidence="7 8">
    <name type="scientific">Besnoitia besnoiti</name>
    <name type="common">Apicomplexan protozoan</name>
    <dbReference type="NCBI Taxonomy" id="94643"/>
    <lineage>
        <taxon>Eukaryota</taxon>
        <taxon>Sar</taxon>
        <taxon>Alveolata</taxon>
        <taxon>Apicomplexa</taxon>
        <taxon>Conoidasida</taxon>
        <taxon>Coccidia</taxon>
        <taxon>Eucoccidiorida</taxon>
        <taxon>Eimeriorina</taxon>
        <taxon>Sarcocystidae</taxon>
        <taxon>Besnoitia</taxon>
    </lineage>
</organism>
<dbReference type="VEuPathDB" id="ToxoDB:BESB_058710"/>
<name>A0A2A9MCN1_BESBE</name>
<sequence>MIFSSEINEESPPPPPPPLALEILKGQVGARVEKMDKLNLLSLHVPPMYGEQDFPEAESLPSRYVPLSCLPVSCWSATKGSGASSQTLEEGDPTAPWSVSADTVSPPLKEVSLDDSQTSSSSPVLVSSQVFSAPSEASQPQSALLDAAFGESLHKMMVAVSTGPGDDLAANYSASSPLSSFCGMAPVVSSVAHSDAKVAEGPVDADGLLHAEAGVSADACVSGGALESSALAGFSEAAKTPLPDSALLFSATQTTGASAREVGRASASGAQTVHHMDGTVTPTTRFSTEQEEEASGAAAPAALALSSAGAASTVCASPPSVSSLLAACLPPPAGAARNPTLLSSLSPPAPPADPLLSSLLAGGDGFLAEDAVGELARRRADAALVSDPVAGRALTSLALLRGVEDSLSPVASTQRELQRLLELQHEQQRQRRFLGSVVKGEEEGDSDIANKAFLGALEVMMRREEGEAAKAVLAHKATPHVGAARNATATLARDHVAAPPAGPTAGANTRSGAGRNSAPGASNGDYPEEDLVLVASLRELLETLPRKKEGDARMLLSGEKPFVRPYARQIVETWKIHLGETGRTTLKKEISERTQADATLKRRVLCIAKLKMATLEELVQIAEITGLLERTLQIANKYEAERQAAPVSRQNMSRRGVSAVSARGGGGPVTSPAVRPAAVQNFLGVSASQRDSSSVAASPASLASPSLLFAADASLLSAACSLSAGASASCFSTGPSSRRSPSPAPAAAAGSEAASPEQAAEEGKGLTHLLHSASGSLAESAAVSGSGALRWSKEQGLLLGAAALSSANQHLKAAAAGDSSSGLPASPALFDLGESELSAADAAAAGLLSLITQQQARSQGATGEGDGVETAAPVVGPTATEGLLLAAFGGDEAAAAVVAALASGSAATPQLRQNKVDDAMAGASKRLQNRRRTRKRRGNNTVNAAGTATPDCQGAEAVSAGGEGATGLCAKQVLLGNEDGAAADSGEESALNSRAGCLTTVGDELMSGGDDDMGEASERGLNTGSLLASQLAGAESDGVGKETGDSRPFGSVNSPLLTLLEQSVGATIQASRGGVADDMEEGPDVEKMKDVEAKSDMLVSAVTDGTSSPDVFAARAKTAKMAESTSEGKDGDACVPPSKIRLVGEHRLVPLAVDGGAGPSSSEPVSAQSSSGQRSDETGVRGSQSVEGVANEGLAGLLVSDATRDSDADSRSTTSGRSVSLGSSCIGGAPVAAPPQTSQAAAADAQEDVQACSLRLSAALKEEAEHGGACGLHEAVATALRCAASSADSASAGMPSDAFAEACAKEAQSLLDRAVRANLALGLTSSPNADEDVSQGGARGFSRKRSRQDDALELHPTLQVLSTVCVMYLKEKVLSGSTEAGSSIFDAPRAFSFVVVSLASQSSLRHCWRAMDISKKRQQVLGSLWGARGPDQQALQLTPYMAEELVQRLTFVELQDICSPQWYAHHEVIEQINLYAHKQAAAATDEFVMDMIVNADKIYHEALLINLLEVLLYHKTAAQAAGDYIVDLVDYINRKVIYLLSRDASQLHSPSLSLESGAQGALPSDEEELERQQLDCRYKICMTCLSILRFITDHREGLPVTVTTRLLDQHDMLLSLVTLMERKPWYRTRRSGETEFFEDQQWILQRSDEASMPKVQAQVWLVIYNLVMDQECRNRQGKDKHLPVPRGYEMTTYRRDTLLRLRRHLNETVHDQIPPLADLHRALEQLAIAGQRPEEKRSVPPILVELVSADVREKLLHAYEGKWEELAAKQKRELSEAKPEDLNRICSLMMSMPLETLTTSKRCRACGRHADQRCAKCKAEWYCSRECQIGDWRSHKDFCSAASRTTDCRS</sequence>
<dbReference type="SUPFAM" id="SSF144232">
    <property type="entry name" value="HIT/MYND zinc finger-like"/>
    <property type="match status" value="1"/>
</dbReference>
<dbReference type="EMBL" id="NWUJ01000005">
    <property type="protein sequence ID" value="PFH34984.1"/>
    <property type="molecule type" value="Genomic_DNA"/>
</dbReference>
<dbReference type="PANTHER" id="PTHR13244:SF7">
    <property type="entry name" value="ZINC FINGER MYND DOMAIN-CONTAINING PROTEIN 10"/>
    <property type="match status" value="1"/>
</dbReference>
<reference evidence="7 8" key="1">
    <citation type="submission" date="2017-09" db="EMBL/GenBank/DDBJ databases">
        <title>Genome sequencing of Besnoitia besnoiti strain Bb-Ger1.</title>
        <authorList>
            <person name="Schares G."/>
            <person name="Venepally P."/>
            <person name="Lorenzi H.A."/>
        </authorList>
    </citation>
    <scope>NUCLEOTIDE SEQUENCE [LARGE SCALE GENOMIC DNA]</scope>
    <source>
        <strain evidence="7 8">Bb-Ger1</strain>
    </source>
</reference>
<gene>
    <name evidence="7" type="ORF">BESB_058710</name>
</gene>
<feature type="compositionally biased region" description="Low complexity" evidence="5">
    <location>
        <begin position="653"/>
        <end position="662"/>
    </location>
</feature>
<dbReference type="InterPro" id="IPR002893">
    <property type="entry name" value="Znf_MYND"/>
</dbReference>
<evidence type="ECO:0000313" key="8">
    <source>
        <dbReference type="Proteomes" id="UP000224006"/>
    </source>
</evidence>
<proteinExistence type="predicted"/>
<keyword evidence="3" id="KW-0862">Zinc</keyword>
<protein>
    <recommendedName>
        <fullName evidence="6">MYND-type domain-containing protein</fullName>
    </recommendedName>
</protein>
<comment type="caution">
    <text evidence="7">The sequence shown here is derived from an EMBL/GenBank/DDBJ whole genome shotgun (WGS) entry which is preliminary data.</text>
</comment>
<dbReference type="GO" id="GO:0008270">
    <property type="term" value="F:zinc ion binding"/>
    <property type="evidence" value="ECO:0007669"/>
    <property type="project" value="UniProtKB-KW"/>
</dbReference>
<feature type="region of interest" description="Disordered" evidence="5">
    <location>
        <begin position="259"/>
        <end position="299"/>
    </location>
</feature>